<dbReference type="Pfam" id="PF00691">
    <property type="entry name" value="OmpA"/>
    <property type="match status" value="1"/>
</dbReference>
<dbReference type="Proteomes" id="UP001595629">
    <property type="component" value="Unassembled WGS sequence"/>
</dbReference>
<dbReference type="PANTHER" id="PTHR30329">
    <property type="entry name" value="STATOR ELEMENT OF FLAGELLAR MOTOR COMPLEX"/>
    <property type="match status" value="1"/>
</dbReference>
<reference evidence="6" key="1">
    <citation type="journal article" date="2019" name="Int. J. Syst. Evol. Microbiol.">
        <title>The Global Catalogue of Microorganisms (GCM) 10K type strain sequencing project: providing services to taxonomists for standard genome sequencing and annotation.</title>
        <authorList>
            <consortium name="The Broad Institute Genomics Platform"/>
            <consortium name="The Broad Institute Genome Sequencing Center for Infectious Disease"/>
            <person name="Wu L."/>
            <person name="Ma J."/>
        </authorList>
    </citation>
    <scope>NUCLEOTIDE SEQUENCE [LARGE SCALE GENOMIC DNA]</scope>
    <source>
        <strain evidence="6">KCTC 42911</strain>
    </source>
</reference>
<dbReference type="CDD" id="cd07185">
    <property type="entry name" value="OmpA_C-like"/>
    <property type="match status" value="1"/>
</dbReference>
<dbReference type="SUPFAM" id="SSF103088">
    <property type="entry name" value="OmpA-like"/>
    <property type="match status" value="1"/>
</dbReference>
<evidence type="ECO:0000259" key="4">
    <source>
        <dbReference type="PROSITE" id="PS51123"/>
    </source>
</evidence>
<feature type="compositionally biased region" description="Low complexity" evidence="2">
    <location>
        <begin position="187"/>
        <end position="203"/>
    </location>
</feature>
<name>A0ABV7TLG9_9RHOB</name>
<protein>
    <submittedName>
        <fullName evidence="5">OmpA family protein</fullName>
    </submittedName>
</protein>
<dbReference type="Gene3D" id="3.30.1330.60">
    <property type="entry name" value="OmpA-like domain"/>
    <property type="match status" value="1"/>
</dbReference>
<comment type="caution">
    <text evidence="5">The sequence shown here is derived from an EMBL/GenBank/DDBJ whole genome shotgun (WGS) entry which is preliminary data.</text>
</comment>
<feature type="compositionally biased region" description="Basic and acidic residues" evidence="2">
    <location>
        <begin position="161"/>
        <end position="173"/>
    </location>
</feature>
<evidence type="ECO:0000313" key="5">
    <source>
        <dbReference type="EMBL" id="MFC3615866.1"/>
    </source>
</evidence>
<keyword evidence="1" id="KW-0472">Membrane</keyword>
<gene>
    <name evidence="5" type="ORF">ACFORG_19110</name>
</gene>
<feature type="compositionally biased region" description="Basic and acidic residues" evidence="2">
    <location>
        <begin position="204"/>
        <end position="245"/>
    </location>
</feature>
<evidence type="ECO:0000313" key="6">
    <source>
        <dbReference type="Proteomes" id="UP001595629"/>
    </source>
</evidence>
<sequence length="605" mass="65679">MKNFLRSSTAVMTALAMTLPQVANAQRDSESGPRLPADVQAAQDEAQRAAEAEAARQAQEAEAARQAAEAEAARQAQEAEAARQAAEAEAARQAQEAEAARQAAEAEAARQAQEADAARQAAEAEAARQAQEAEAARQAAEAEAARQAQEAEAARQAAEAEEARRAQRQREVEQQAGQSEGGPRLPADVQAAQDQQAAEQQQKLQDDLKRVQQEAEASAAREAEAQKRAEALERELERVRTKDADEAPQLDSTQQARRAERLSQEAEAAEALTGREGKRVRRQIERDQVRRSNEEFDTQVNAAANPPAASGDDGISDFGKAALVGIGALAINQLLRGGEEVVTQSDDRLVVRGDEGLRVIKDDNQLLYRPGSNVDTETFSDGSTRTFVSQPDGSEVVTIRAADGRVLRRSRLLPGGQEVVLFDDTKPVQPVEVSQLPRAQMREFSYEGQASGDELRRAILDMQGSEIDRNFSLSQIRYIDDVRQLVPEISVNNVRFDTNSAAIRPDQARDLAELGYAMREAIEKNPAEVFLVEGHTDATGTAGYNLALSDRRAETVALALTEYFNVPPANIVVQGYGESVLKVPTTSAEPANRRVAVRRITPLLN</sequence>
<keyword evidence="6" id="KW-1185">Reference proteome</keyword>
<evidence type="ECO:0000256" key="2">
    <source>
        <dbReference type="SAM" id="MobiDB-lite"/>
    </source>
</evidence>
<evidence type="ECO:0000256" key="1">
    <source>
        <dbReference type="PROSITE-ProRule" id="PRU00473"/>
    </source>
</evidence>
<accession>A0ABV7TLG9</accession>
<dbReference type="InterPro" id="IPR006665">
    <property type="entry name" value="OmpA-like"/>
</dbReference>
<feature type="compositionally biased region" description="Low complexity" evidence="2">
    <location>
        <begin position="55"/>
        <end position="157"/>
    </location>
</feature>
<dbReference type="PANTHER" id="PTHR30329:SF21">
    <property type="entry name" value="LIPOPROTEIN YIAD-RELATED"/>
    <property type="match status" value="1"/>
</dbReference>
<feature type="compositionally biased region" description="Basic and acidic residues" evidence="2">
    <location>
        <begin position="45"/>
        <end position="54"/>
    </location>
</feature>
<dbReference type="InterPro" id="IPR036737">
    <property type="entry name" value="OmpA-like_sf"/>
</dbReference>
<feature type="compositionally biased region" description="Basic and acidic residues" evidence="2">
    <location>
        <begin position="273"/>
        <end position="294"/>
    </location>
</feature>
<dbReference type="RefSeq" id="WP_386737146.1">
    <property type="nucleotide sequence ID" value="NZ_JBHRXI010000025.1"/>
</dbReference>
<feature type="region of interest" description="Disordered" evidence="2">
    <location>
        <begin position="23"/>
        <end position="296"/>
    </location>
</feature>
<organism evidence="5 6">
    <name type="scientific">Lutimaribacter marinistellae</name>
    <dbReference type="NCBI Taxonomy" id="1820329"/>
    <lineage>
        <taxon>Bacteria</taxon>
        <taxon>Pseudomonadati</taxon>
        <taxon>Pseudomonadota</taxon>
        <taxon>Alphaproteobacteria</taxon>
        <taxon>Rhodobacterales</taxon>
        <taxon>Roseobacteraceae</taxon>
        <taxon>Lutimaribacter</taxon>
    </lineage>
</organism>
<feature type="chain" id="PRO_5045888010" evidence="3">
    <location>
        <begin position="26"/>
        <end position="605"/>
    </location>
</feature>
<keyword evidence="3" id="KW-0732">Signal</keyword>
<dbReference type="InterPro" id="IPR050330">
    <property type="entry name" value="Bact_OuterMem_StrucFunc"/>
</dbReference>
<feature type="signal peptide" evidence="3">
    <location>
        <begin position="1"/>
        <end position="25"/>
    </location>
</feature>
<dbReference type="EMBL" id="JBHRXI010000025">
    <property type="protein sequence ID" value="MFC3615866.1"/>
    <property type="molecule type" value="Genomic_DNA"/>
</dbReference>
<proteinExistence type="predicted"/>
<dbReference type="PROSITE" id="PS51123">
    <property type="entry name" value="OMPA_2"/>
    <property type="match status" value="1"/>
</dbReference>
<evidence type="ECO:0000256" key="3">
    <source>
        <dbReference type="SAM" id="SignalP"/>
    </source>
</evidence>
<feature type="domain" description="OmpA-like" evidence="4">
    <location>
        <begin position="483"/>
        <end position="605"/>
    </location>
</feature>